<feature type="transmembrane region" description="Helical" evidence="8">
    <location>
        <begin position="256"/>
        <end position="277"/>
    </location>
</feature>
<dbReference type="PANTHER" id="PTHR22911:SF137">
    <property type="entry name" value="SOLUTE CARRIER FAMILY 35 MEMBER G2-RELATED"/>
    <property type="match status" value="1"/>
</dbReference>
<feature type="transmembrane region" description="Helical" evidence="8">
    <location>
        <begin position="63"/>
        <end position="82"/>
    </location>
</feature>
<sequence>MLFGVLAYLLWGIFPAFFPLLLPAGPLEILAHRIVWTALLMVLVLAVTRGWRELRAAGRAQWARMALAGVVVAGNWLIYVIAVNSGHVADAALGYFINPIVSVLLGVLFLNERLRPAQTAAVGIAAVGVVWLAVLSEQPPVMGVGLALTFGCYGLIKKKVTVSSAASLTAETLVLTPVAAVYLAVLAVGGQATFGNAGATNAVLLAVSGVVTALPLLLFGAAAHRLPLATIGMLQFLTPTMQMLWALFVVDEQLSAARWAGFVIIWVAVAVFIADVARTARRARRTRRAGAAPIDDAARADTARPS</sequence>
<evidence type="ECO:0000256" key="8">
    <source>
        <dbReference type="SAM" id="Phobius"/>
    </source>
</evidence>
<comment type="subcellular location">
    <subcellularLocation>
        <location evidence="1">Cell membrane</location>
        <topology evidence="1">Multi-pass membrane protein</topology>
    </subcellularLocation>
</comment>
<feature type="transmembrane region" description="Helical" evidence="8">
    <location>
        <begin position="140"/>
        <end position="156"/>
    </location>
</feature>
<dbReference type="InterPro" id="IPR000620">
    <property type="entry name" value="EamA_dom"/>
</dbReference>
<proteinExistence type="inferred from homology"/>
<dbReference type="RefSeq" id="WP_075664184.1">
    <property type="nucleotide sequence ID" value="NZ_CP009247.1"/>
</dbReference>
<comment type="similarity">
    <text evidence="2">Belongs to the EamA transporter family.</text>
</comment>
<feature type="transmembrane region" description="Helical" evidence="8">
    <location>
        <begin position="117"/>
        <end position="134"/>
    </location>
</feature>
<dbReference type="STRING" id="1437875.CFRA_07945"/>
<name>A0A1L7CTP9_9CORY</name>
<keyword evidence="3" id="KW-0813">Transport</keyword>
<dbReference type="PANTHER" id="PTHR22911">
    <property type="entry name" value="ACYL-MALONYL CONDENSING ENZYME-RELATED"/>
    <property type="match status" value="1"/>
</dbReference>
<evidence type="ECO:0000256" key="7">
    <source>
        <dbReference type="ARBA" id="ARBA00023136"/>
    </source>
</evidence>
<feature type="transmembrane region" description="Helical" evidence="8">
    <location>
        <begin position="202"/>
        <end position="221"/>
    </location>
</feature>
<evidence type="ECO:0000259" key="9">
    <source>
        <dbReference type="Pfam" id="PF00892"/>
    </source>
</evidence>
<evidence type="ECO:0000256" key="1">
    <source>
        <dbReference type="ARBA" id="ARBA00004651"/>
    </source>
</evidence>
<keyword evidence="7 8" id="KW-0472">Membrane</keyword>
<feature type="domain" description="EamA" evidence="9">
    <location>
        <begin position="2"/>
        <end position="132"/>
    </location>
</feature>
<evidence type="ECO:0000313" key="10">
    <source>
        <dbReference type="EMBL" id="APT89201.1"/>
    </source>
</evidence>
<dbReference type="OrthoDB" id="369870at2"/>
<dbReference type="InterPro" id="IPR037185">
    <property type="entry name" value="EmrE-like"/>
</dbReference>
<evidence type="ECO:0000256" key="3">
    <source>
        <dbReference type="ARBA" id="ARBA00022448"/>
    </source>
</evidence>
<dbReference type="NCBIfam" id="TIGR00688">
    <property type="entry name" value="rarD"/>
    <property type="match status" value="1"/>
</dbReference>
<feature type="transmembrane region" description="Helical" evidence="8">
    <location>
        <begin position="34"/>
        <end position="51"/>
    </location>
</feature>
<dbReference type="InterPro" id="IPR004626">
    <property type="entry name" value="RarD"/>
</dbReference>
<keyword evidence="6 8" id="KW-1133">Transmembrane helix</keyword>
<evidence type="ECO:0000256" key="4">
    <source>
        <dbReference type="ARBA" id="ARBA00022475"/>
    </source>
</evidence>
<gene>
    <name evidence="10" type="ORF">CFRA_07945</name>
</gene>
<evidence type="ECO:0000256" key="6">
    <source>
        <dbReference type="ARBA" id="ARBA00022989"/>
    </source>
</evidence>
<keyword evidence="11" id="KW-1185">Reference proteome</keyword>
<feature type="transmembrane region" description="Helical" evidence="8">
    <location>
        <begin position="228"/>
        <end position="250"/>
    </location>
</feature>
<dbReference type="KEGG" id="cfk:CFRA_07945"/>
<dbReference type="EMBL" id="CP009247">
    <property type="protein sequence ID" value="APT89201.1"/>
    <property type="molecule type" value="Genomic_DNA"/>
</dbReference>
<keyword evidence="5 8" id="KW-0812">Transmembrane</keyword>
<accession>A0A1L7CTP9</accession>
<dbReference type="Pfam" id="PF00892">
    <property type="entry name" value="EamA"/>
    <property type="match status" value="1"/>
</dbReference>
<feature type="transmembrane region" description="Helical" evidence="8">
    <location>
        <begin position="168"/>
        <end position="190"/>
    </location>
</feature>
<feature type="transmembrane region" description="Helical" evidence="8">
    <location>
        <begin position="88"/>
        <end position="110"/>
    </location>
</feature>
<organism evidence="10 11">
    <name type="scientific">Corynebacterium frankenforstense DSM 45800</name>
    <dbReference type="NCBI Taxonomy" id="1437875"/>
    <lineage>
        <taxon>Bacteria</taxon>
        <taxon>Bacillati</taxon>
        <taxon>Actinomycetota</taxon>
        <taxon>Actinomycetes</taxon>
        <taxon>Mycobacteriales</taxon>
        <taxon>Corynebacteriaceae</taxon>
        <taxon>Corynebacterium</taxon>
    </lineage>
</organism>
<evidence type="ECO:0000256" key="5">
    <source>
        <dbReference type="ARBA" id="ARBA00022692"/>
    </source>
</evidence>
<protein>
    <submittedName>
        <fullName evidence="10">Protein rarD</fullName>
    </submittedName>
</protein>
<dbReference type="GO" id="GO:0005886">
    <property type="term" value="C:plasma membrane"/>
    <property type="evidence" value="ECO:0007669"/>
    <property type="project" value="UniProtKB-SubCell"/>
</dbReference>
<reference evidence="10 11" key="1">
    <citation type="submission" date="2014-08" db="EMBL/GenBank/DDBJ databases">
        <title>Complete genome sequence of Corynebacterium frankenforstense ST18(T) (=DSM 45800(T)), isolated from raw cow milk.</title>
        <authorList>
            <person name="Ruckert C."/>
            <person name="Albersmeier A."/>
            <person name="Winkler A."/>
            <person name="Lipski A."/>
            <person name="Kalinowski J."/>
        </authorList>
    </citation>
    <scope>NUCLEOTIDE SEQUENCE [LARGE SCALE GENOMIC DNA]</scope>
    <source>
        <strain evidence="10 11">ST18</strain>
    </source>
</reference>
<dbReference type="SUPFAM" id="SSF103481">
    <property type="entry name" value="Multidrug resistance efflux transporter EmrE"/>
    <property type="match status" value="2"/>
</dbReference>
<feature type="transmembrane region" description="Helical" evidence="8">
    <location>
        <begin position="5"/>
        <end position="22"/>
    </location>
</feature>
<evidence type="ECO:0000256" key="2">
    <source>
        <dbReference type="ARBA" id="ARBA00007362"/>
    </source>
</evidence>
<dbReference type="AlphaFoldDB" id="A0A1L7CTP9"/>
<keyword evidence="4" id="KW-1003">Cell membrane</keyword>
<evidence type="ECO:0000313" key="11">
    <source>
        <dbReference type="Proteomes" id="UP000185434"/>
    </source>
</evidence>
<dbReference type="Proteomes" id="UP000185434">
    <property type="component" value="Chromosome"/>
</dbReference>